<evidence type="ECO:0000313" key="3">
    <source>
        <dbReference type="Proteomes" id="UP000178509"/>
    </source>
</evidence>
<proteinExistence type="predicted"/>
<evidence type="ECO:0000256" key="1">
    <source>
        <dbReference type="SAM" id="MobiDB-lite"/>
    </source>
</evidence>
<reference evidence="2 3" key="1">
    <citation type="journal article" date="2016" name="Nat. Commun.">
        <title>Thousands of microbial genomes shed light on interconnected biogeochemical processes in an aquifer system.</title>
        <authorList>
            <person name="Anantharaman K."/>
            <person name="Brown C.T."/>
            <person name="Hug L.A."/>
            <person name="Sharon I."/>
            <person name="Castelle C.J."/>
            <person name="Probst A.J."/>
            <person name="Thomas B.C."/>
            <person name="Singh A."/>
            <person name="Wilkins M.J."/>
            <person name="Karaoz U."/>
            <person name="Brodie E.L."/>
            <person name="Williams K.H."/>
            <person name="Hubbard S.S."/>
            <person name="Banfield J.F."/>
        </authorList>
    </citation>
    <scope>NUCLEOTIDE SEQUENCE [LARGE SCALE GENOMIC DNA]</scope>
</reference>
<dbReference type="AlphaFoldDB" id="A0A1G2HKV8"/>
<comment type="caution">
    <text evidence="2">The sequence shown here is derived from an EMBL/GenBank/DDBJ whole genome shotgun (WGS) entry which is preliminary data.</text>
</comment>
<gene>
    <name evidence="2" type="ORF">A3H51_01010</name>
</gene>
<feature type="compositionally biased region" description="Polar residues" evidence="1">
    <location>
        <begin position="179"/>
        <end position="188"/>
    </location>
</feature>
<feature type="region of interest" description="Disordered" evidence="1">
    <location>
        <begin position="143"/>
        <end position="198"/>
    </location>
</feature>
<feature type="compositionally biased region" description="Polar residues" evidence="1">
    <location>
        <begin position="146"/>
        <end position="161"/>
    </location>
</feature>
<name>A0A1G2HKV8_9BACT</name>
<accession>A0A1G2HKV8</accession>
<dbReference type="EMBL" id="MHOJ01000003">
    <property type="protein sequence ID" value="OGZ63049.1"/>
    <property type="molecule type" value="Genomic_DNA"/>
</dbReference>
<protein>
    <submittedName>
        <fullName evidence="2">Uncharacterized protein</fullName>
    </submittedName>
</protein>
<evidence type="ECO:0000313" key="2">
    <source>
        <dbReference type="EMBL" id="OGZ63049.1"/>
    </source>
</evidence>
<organism evidence="2 3">
    <name type="scientific">Candidatus Spechtbacteria bacterium RIFCSPLOWO2_02_FULL_38_8</name>
    <dbReference type="NCBI Taxonomy" id="1802164"/>
    <lineage>
        <taxon>Bacteria</taxon>
        <taxon>Candidatus Spechtiibacteriota</taxon>
    </lineage>
</organism>
<dbReference type="Proteomes" id="UP000178509">
    <property type="component" value="Unassembled WGS sequence"/>
</dbReference>
<dbReference type="STRING" id="1802164.A3H51_01010"/>
<sequence>MFNIALNKYIQAFDQTPKELKDVLFADYTSEAIKNSAHRYNAEDKLLDISATIGYILVGLIPVKNMIQVIQEEADLDMNTAKSIAYEIREQLFGPIVEILAKIQESAQKNWQEIKGVSWSSQPVAASAGSEADHSVVRPYFEKSNRQQTAAVTEPKINSPQEDVVQNEKEPPPPPNLPTGAQFSSNVHPDNYLDLRNQ</sequence>